<evidence type="ECO:0000256" key="4">
    <source>
        <dbReference type="SAM" id="SignalP"/>
    </source>
</evidence>
<dbReference type="AlphaFoldDB" id="A0A9D3RRU0"/>
<dbReference type="Pfam" id="PF23344">
    <property type="entry name" value="ZP-N"/>
    <property type="match status" value="1"/>
</dbReference>
<keyword evidence="3" id="KW-0812">Transmembrane</keyword>
<dbReference type="PANTHER" id="PTHR14002:SF59">
    <property type="entry name" value="CUB AND ZONA PELLUCIDA-LIKE DOMAIN-CONTAINING PROTEIN 1-RELATED"/>
    <property type="match status" value="1"/>
</dbReference>
<proteinExistence type="predicted"/>
<dbReference type="PANTHER" id="PTHR14002">
    <property type="entry name" value="ENDOGLIN/TGF-BETA RECEPTOR TYPE III"/>
    <property type="match status" value="1"/>
</dbReference>
<name>A0A9D3RRU0_ANGAN</name>
<organism evidence="6 7">
    <name type="scientific">Anguilla anguilla</name>
    <name type="common">European freshwater eel</name>
    <name type="synonym">Muraena anguilla</name>
    <dbReference type="NCBI Taxonomy" id="7936"/>
    <lineage>
        <taxon>Eukaryota</taxon>
        <taxon>Metazoa</taxon>
        <taxon>Chordata</taxon>
        <taxon>Craniata</taxon>
        <taxon>Vertebrata</taxon>
        <taxon>Euteleostomi</taxon>
        <taxon>Actinopterygii</taxon>
        <taxon>Neopterygii</taxon>
        <taxon>Teleostei</taxon>
        <taxon>Anguilliformes</taxon>
        <taxon>Anguillidae</taxon>
        <taxon>Anguilla</taxon>
    </lineage>
</organism>
<protein>
    <recommendedName>
        <fullName evidence="5">ZP domain-containing protein</fullName>
    </recommendedName>
</protein>
<dbReference type="PROSITE" id="PS51034">
    <property type="entry name" value="ZP_2"/>
    <property type="match status" value="1"/>
</dbReference>
<reference evidence="6" key="1">
    <citation type="submission" date="2021-01" db="EMBL/GenBank/DDBJ databases">
        <title>A chromosome-scale assembly of European eel, Anguilla anguilla.</title>
        <authorList>
            <person name="Henkel C."/>
            <person name="Jong-Raadsen S.A."/>
            <person name="Dufour S."/>
            <person name="Weltzien F.-A."/>
            <person name="Palstra A.P."/>
            <person name="Pelster B."/>
            <person name="Spaink H.P."/>
            <person name="Van Den Thillart G.E."/>
            <person name="Jansen H."/>
            <person name="Zahm M."/>
            <person name="Klopp C."/>
            <person name="Cedric C."/>
            <person name="Louis A."/>
            <person name="Berthelot C."/>
            <person name="Parey E."/>
            <person name="Roest Crollius H."/>
            <person name="Montfort J."/>
            <person name="Robinson-Rechavi M."/>
            <person name="Bucao C."/>
            <person name="Bouchez O."/>
            <person name="Gislard M."/>
            <person name="Lluch J."/>
            <person name="Milhes M."/>
            <person name="Lampietro C."/>
            <person name="Lopez Roques C."/>
            <person name="Donnadieu C."/>
            <person name="Braasch I."/>
            <person name="Desvignes T."/>
            <person name="Postlethwait J."/>
            <person name="Bobe J."/>
            <person name="Guiguen Y."/>
            <person name="Dirks R."/>
        </authorList>
    </citation>
    <scope>NUCLEOTIDE SEQUENCE</scope>
    <source>
        <strain evidence="6">Tag_6206</strain>
        <tissue evidence="6">Liver</tissue>
    </source>
</reference>
<keyword evidence="7" id="KW-1185">Reference proteome</keyword>
<dbReference type="Pfam" id="PF00100">
    <property type="entry name" value="Zona_pellucida"/>
    <property type="match status" value="1"/>
</dbReference>
<dbReference type="Gene3D" id="2.60.40.4100">
    <property type="entry name" value="Zona pellucida, ZP-C domain"/>
    <property type="match status" value="1"/>
</dbReference>
<dbReference type="InterPro" id="IPR042235">
    <property type="entry name" value="ZP-C_dom"/>
</dbReference>
<evidence type="ECO:0000256" key="3">
    <source>
        <dbReference type="SAM" id="Phobius"/>
    </source>
</evidence>
<sequence length="818" mass="91994">MSACTLLLLLVSCSGALASHFYGGTLTFTPKGRNPDGSFRVDIRYKQTYESCYLWNEWYCHSGDCGYDSRFEVAEVDSGTSGVSYYGGRWCTSEALMTKDIQSNQPFEMWKTGCCWIYNSLSYGAPWALLTHVDLGIRSDTREPNRSPVTAVLPFIRIPQNCPRRLKLLAHDPDKDQVRCRYGTANSNECYYCHHHTGFYLDENSCTLTYQYNSIQNAHAFEIVLEDFPRQQITLSYTDGTLSRKSPLVTRHKRWYYGPMPTQFPTTSEATTTQSWWNRLISTPAPYWGSQLYSTPSPWWWNQPNTSPAPYWWNQPGTTATTSTTSTTAQWQQSTTTTPFPTTHLHAPSTNPLSKIPLHFAIQVDPAVHSCTEGELLPQFLPPTPRNGEFRNASVNQELEIRLKATATQSWVNNFIISGPLNITKYNTISGSDGESLIRWTPTENDLGDHVPICFIAESQSGSSIFHSEMRCIIVTVGHTYGKANVICNENTMTVELEKSSIIGLHEDHLRLNDASCTPTSNSTHVIAAMSLSSCGTILEEDADNLIFKNEITSYDKLGDVITRKHQVEIGFSCSYPKKGNVSLEFRAHKIPFVFTEKGFGKFTYQFEFFHSDLFDRMVDPNTYPVEVPLREMLYMEIKATSSIANTELFVESCRATPVDDPNYHIFYDIFENGCTIDETVVVYPSNPSDFKFGIEAFTFIGEHEEVFISCSVILCVGGNPFSRCSQGCINATAAPVVHHHHRRAVATETVRHYISQGPLRLKKSTDITVSNMSLSLNMNLVFIAAVLLVTVGIVCGAVIYTAKRSKVKYQPLPSTDF</sequence>
<evidence type="ECO:0000256" key="2">
    <source>
        <dbReference type="ARBA" id="ARBA00023157"/>
    </source>
</evidence>
<gene>
    <name evidence="6" type="ORF">ANANG_G00209220</name>
</gene>
<accession>A0A9D3RRU0</accession>
<feature type="domain" description="ZP" evidence="5">
    <location>
        <begin position="487"/>
        <end position="732"/>
    </location>
</feature>
<dbReference type="Proteomes" id="UP001044222">
    <property type="component" value="Chromosome 11"/>
</dbReference>
<dbReference type="EMBL" id="JAFIRN010000011">
    <property type="protein sequence ID" value="KAG5839831.1"/>
    <property type="molecule type" value="Genomic_DNA"/>
</dbReference>
<comment type="caution">
    <text evidence="6">The sequence shown here is derived from an EMBL/GenBank/DDBJ whole genome shotgun (WGS) entry which is preliminary data.</text>
</comment>
<evidence type="ECO:0000259" key="5">
    <source>
        <dbReference type="PROSITE" id="PS51034"/>
    </source>
</evidence>
<evidence type="ECO:0000313" key="7">
    <source>
        <dbReference type="Proteomes" id="UP001044222"/>
    </source>
</evidence>
<keyword evidence="3" id="KW-1133">Transmembrane helix</keyword>
<keyword evidence="3" id="KW-0472">Membrane</keyword>
<feature type="chain" id="PRO_5039549727" description="ZP domain-containing protein" evidence="4">
    <location>
        <begin position="19"/>
        <end position="818"/>
    </location>
</feature>
<keyword evidence="1 4" id="KW-0732">Signal</keyword>
<evidence type="ECO:0000256" key="1">
    <source>
        <dbReference type="ARBA" id="ARBA00022729"/>
    </source>
</evidence>
<feature type="transmembrane region" description="Helical" evidence="3">
    <location>
        <begin position="781"/>
        <end position="803"/>
    </location>
</feature>
<dbReference type="Gene3D" id="2.60.40.3210">
    <property type="entry name" value="Zona pellucida, ZP-N domain"/>
    <property type="match status" value="1"/>
</dbReference>
<dbReference type="InterPro" id="IPR001507">
    <property type="entry name" value="ZP_dom"/>
</dbReference>
<evidence type="ECO:0000313" key="6">
    <source>
        <dbReference type="EMBL" id="KAG5839831.1"/>
    </source>
</evidence>
<feature type="signal peptide" evidence="4">
    <location>
        <begin position="1"/>
        <end position="18"/>
    </location>
</feature>
<dbReference type="InterPro" id="IPR055355">
    <property type="entry name" value="ZP-C"/>
</dbReference>
<dbReference type="SMART" id="SM00241">
    <property type="entry name" value="ZP"/>
    <property type="match status" value="1"/>
</dbReference>
<keyword evidence="2" id="KW-1015">Disulfide bond</keyword>
<dbReference type="InterPro" id="IPR055356">
    <property type="entry name" value="ZP-N"/>
</dbReference>